<organism evidence="1 2">
    <name type="scientific">Neonectria magnoliae</name>
    <dbReference type="NCBI Taxonomy" id="2732573"/>
    <lineage>
        <taxon>Eukaryota</taxon>
        <taxon>Fungi</taxon>
        <taxon>Dikarya</taxon>
        <taxon>Ascomycota</taxon>
        <taxon>Pezizomycotina</taxon>
        <taxon>Sordariomycetes</taxon>
        <taxon>Hypocreomycetidae</taxon>
        <taxon>Hypocreales</taxon>
        <taxon>Nectriaceae</taxon>
        <taxon>Neonectria</taxon>
    </lineage>
</organism>
<dbReference type="EMBL" id="JAZAVK010000181">
    <property type="protein sequence ID" value="KAK7417666.1"/>
    <property type="molecule type" value="Genomic_DNA"/>
</dbReference>
<dbReference type="InterPro" id="IPR051678">
    <property type="entry name" value="AGP_Transferase"/>
</dbReference>
<evidence type="ECO:0000313" key="1">
    <source>
        <dbReference type="EMBL" id="KAK7417666.1"/>
    </source>
</evidence>
<dbReference type="PANTHER" id="PTHR21310:SF37">
    <property type="entry name" value="AMINOGLYCOSIDE PHOSPHOTRANSFERASE DOMAIN-CONTAINING PROTEIN"/>
    <property type="match status" value="1"/>
</dbReference>
<dbReference type="PANTHER" id="PTHR21310">
    <property type="entry name" value="AMINOGLYCOSIDE PHOSPHOTRANSFERASE-RELATED-RELATED"/>
    <property type="match status" value="1"/>
</dbReference>
<gene>
    <name evidence="1" type="ORF">QQZ08_011552</name>
</gene>
<accession>A0ABR1H950</accession>
<dbReference type="SUPFAM" id="SSF56112">
    <property type="entry name" value="Protein kinase-like (PK-like)"/>
    <property type="match status" value="1"/>
</dbReference>
<dbReference type="Proteomes" id="UP001498421">
    <property type="component" value="Unassembled WGS sequence"/>
</dbReference>
<evidence type="ECO:0000313" key="2">
    <source>
        <dbReference type="Proteomes" id="UP001498421"/>
    </source>
</evidence>
<sequence>MDYNKCIDLIHEVQQSAWVDRVNAARVDGRICHWVSTLHPDRLPCQLDGGFLHGAYNVCQKFIFNDGTTQILRFPRVGAICDKYADEKIAMEVEVLSLIRERTSIPVPAICSWGLAANNPLGLGAFILMEFIKGVSANHFLRDPKAAVHTRLTREDISEVDVEVLFRQIARFQLQLFELDFDQIGSLPTPKTSFSAPIRPLTWKVHDITQTGGVNTFGDRAKGFPTTTEYFQYILGQDWEQLIRQPNSVTGPYNAEMRYTSFKVLQSLAPRMVNGRYNRGPFKLICDDLGLANLILKSEDDLTVVGVVDLEWSYIGPAQLSASAPWWLLQDRPINQEWDCDDNQPPDVAARYFKYLEIYKRVLEEEESKRLGHEKKEVSKLVKWSEDSGAMWFHMLLSCGFNDTYSFPFTQLRQHIGVDKWKKLRWAINQEEARARTGIPDLDGLVVRGRCEPLAIRREDDRAYAIFARKRLEARARTGIPDLNGRVERLEPVEILLVEKLMDDTVVMKVVDGHRCREYHMMCACESLREKIGRYLVRQEIFYGLMKEMLGLWWMSGAENPASDVIIVIEREPDVPGGGHHRPPA</sequence>
<dbReference type="InterPro" id="IPR011009">
    <property type="entry name" value="Kinase-like_dom_sf"/>
</dbReference>
<keyword evidence="2" id="KW-1185">Reference proteome</keyword>
<protein>
    <recommendedName>
        <fullName evidence="3">Aminoglycoside phosphotransferase domain-containing protein</fullName>
    </recommendedName>
</protein>
<evidence type="ECO:0008006" key="3">
    <source>
        <dbReference type="Google" id="ProtNLM"/>
    </source>
</evidence>
<name>A0ABR1H950_9HYPO</name>
<proteinExistence type="predicted"/>
<reference evidence="1 2" key="1">
    <citation type="journal article" date="2025" name="Microbiol. Resour. Announc.">
        <title>Draft genome sequences for Neonectria magnoliae and Neonectria punicea, canker pathogens of Liriodendron tulipifera and Acer saccharum in West Virginia.</title>
        <authorList>
            <person name="Petronek H.M."/>
            <person name="Kasson M.T."/>
            <person name="Metheny A.M."/>
            <person name="Stauder C.M."/>
            <person name="Lovett B."/>
            <person name="Lynch S.C."/>
            <person name="Garnas J.R."/>
            <person name="Kasson L.R."/>
            <person name="Stajich J.E."/>
        </authorList>
    </citation>
    <scope>NUCLEOTIDE SEQUENCE [LARGE SCALE GENOMIC DNA]</scope>
    <source>
        <strain evidence="1 2">NRRL 64651</strain>
    </source>
</reference>
<comment type="caution">
    <text evidence="1">The sequence shown here is derived from an EMBL/GenBank/DDBJ whole genome shotgun (WGS) entry which is preliminary data.</text>
</comment>